<dbReference type="Pfam" id="PF08281">
    <property type="entry name" value="Sigma70_r4_2"/>
    <property type="match status" value="1"/>
</dbReference>
<dbReference type="GO" id="GO:0016987">
    <property type="term" value="F:sigma factor activity"/>
    <property type="evidence" value="ECO:0007669"/>
    <property type="project" value="UniProtKB-KW"/>
</dbReference>
<dbReference type="GO" id="GO:0003677">
    <property type="term" value="F:DNA binding"/>
    <property type="evidence" value="ECO:0007669"/>
    <property type="project" value="UniProtKB-KW"/>
</dbReference>
<dbReference type="PANTHER" id="PTHR43133:SF46">
    <property type="entry name" value="RNA POLYMERASE SIGMA-70 FACTOR ECF SUBFAMILY"/>
    <property type="match status" value="1"/>
</dbReference>
<dbReference type="InterPro" id="IPR013324">
    <property type="entry name" value="RNA_pol_sigma_r3/r4-like"/>
</dbReference>
<dbReference type="OrthoDB" id="655312at2"/>
<accession>A0A497Y0A0</accession>
<dbReference type="Proteomes" id="UP000297429">
    <property type="component" value="Unassembled WGS sequence"/>
</dbReference>
<dbReference type="Pfam" id="PF04542">
    <property type="entry name" value="Sigma70_r2"/>
    <property type="match status" value="1"/>
</dbReference>
<evidence type="ECO:0000313" key="12">
    <source>
        <dbReference type="Proteomes" id="UP000297429"/>
    </source>
</evidence>
<dbReference type="Gene3D" id="1.10.10.10">
    <property type="entry name" value="Winged helix-like DNA-binding domain superfamily/Winged helix DNA-binding domain"/>
    <property type="match status" value="1"/>
</dbReference>
<dbReference type="PANTHER" id="PTHR43133">
    <property type="entry name" value="RNA POLYMERASE ECF-TYPE SIGMA FACTO"/>
    <property type="match status" value="1"/>
</dbReference>
<evidence type="ECO:0000256" key="3">
    <source>
        <dbReference type="ARBA" id="ARBA00023082"/>
    </source>
</evidence>
<evidence type="ECO:0000313" key="10">
    <source>
        <dbReference type="EMBL" id="TFB30243.1"/>
    </source>
</evidence>
<evidence type="ECO:0000256" key="6">
    <source>
        <dbReference type="RuleBase" id="RU000716"/>
    </source>
</evidence>
<comment type="caution">
    <text evidence="9">The sequence shown here is derived from an EMBL/GenBank/DDBJ whole genome shotgun (WGS) entry which is preliminary data.</text>
</comment>
<evidence type="ECO:0000256" key="2">
    <source>
        <dbReference type="ARBA" id="ARBA00023015"/>
    </source>
</evidence>
<feature type="domain" description="RNA polymerase sigma-70 region 2" evidence="7">
    <location>
        <begin position="27"/>
        <end position="93"/>
    </location>
</feature>
<dbReference type="InterPro" id="IPR013325">
    <property type="entry name" value="RNA_pol_sigma_r2"/>
</dbReference>
<sequence>MRSFPLTDEKDLLLRLQKGDQYAFEQLYRMYSKRIFINTVKLVKDEDEAQEILQDVFIRIWNKRENIDTEKPFSSYLFSIAQNLIRDFFRKAALDRKMQAAVIAQSTELYEHIESSIYFKESSALLQNAIDALPLQRKKIYTLCKVEGKSYKEVAEILGISASTVDNQLVKATQSVRSYFHASKTYIALLTILMTATI</sequence>
<proteinExistence type="inferred from homology"/>
<evidence type="ECO:0000256" key="4">
    <source>
        <dbReference type="ARBA" id="ARBA00023125"/>
    </source>
</evidence>
<dbReference type="CDD" id="cd06171">
    <property type="entry name" value="Sigma70_r4"/>
    <property type="match status" value="1"/>
</dbReference>
<evidence type="ECO:0000256" key="1">
    <source>
        <dbReference type="ARBA" id="ARBA00010641"/>
    </source>
</evidence>
<dbReference type="InterPro" id="IPR000838">
    <property type="entry name" value="RNA_pol_sigma70_ECF_CS"/>
</dbReference>
<reference evidence="9 11" key="1">
    <citation type="submission" date="2018-10" db="EMBL/GenBank/DDBJ databases">
        <title>Genomic Encyclopedia of Archaeal and Bacterial Type Strains, Phase II (KMG-II): from individual species to whole genera.</title>
        <authorList>
            <person name="Goeker M."/>
        </authorList>
    </citation>
    <scope>NUCLEOTIDE SEQUENCE [LARGE SCALE GENOMIC DNA]</scope>
    <source>
        <strain evidence="9 11">DSM 19624</strain>
    </source>
</reference>
<name>A0A497Y0A0_9SPHI</name>
<dbReference type="GO" id="GO:0006352">
    <property type="term" value="P:DNA-templated transcription initiation"/>
    <property type="evidence" value="ECO:0007669"/>
    <property type="project" value="InterPro"/>
</dbReference>
<dbReference type="RefSeq" id="WP_121285109.1">
    <property type="nucleotide sequence ID" value="NZ_RCCK01000012.1"/>
</dbReference>
<dbReference type="AlphaFoldDB" id="A0A497Y0A0"/>
<dbReference type="SUPFAM" id="SSF88659">
    <property type="entry name" value="Sigma3 and sigma4 domains of RNA polymerase sigma factors"/>
    <property type="match status" value="1"/>
</dbReference>
<keyword evidence="12" id="KW-1185">Reference proteome</keyword>
<dbReference type="InterPro" id="IPR036388">
    <property type="entry name" value="WH-like_DNA-bd_sf"/>
</dbReference>
<keyword evidence="3 6" id="KW-0731">Sigma factor</keyword>
<dbReference type="Gene3D" id="1.10.1740.10">
    <property type="match status" value="1"/>
</dbReference>
<dbReference type="EMBL" id="SOPX01000003">
    <property type="protein sequence ID" value="TFB30243.1"/>
    <property type="molecule type" value="Genomic_DNA"/>
</dbReference>
<keyword evidence="5 6" id="KW-0804">Transcription</keyword>
<reference evidence="10 12" key="2">
    <citation type="submission" date="2019-03" db="EMBL/GenBank/DDBJ databases">
        <authorList>
            <person name="He R.-H."/>
        </authorList>
    </citation>
    <scope>NUCLEOTIDE SEQUENCE [LARGE SCALE GENOMIC DNA]</scope>
    <source>
        <strain evidence="10 12">DSM 19624</strain>
    </source>
</reference>
<protein>
    <recommendedName>
        <fullName evidence="6">RNA polymerase sigma factor</fullName>
    </recommendedName>
</protein>
<dbReference type="InterPro" id="IPR014327">
    <property type="entry name" value="RNA_pol_sigma70_bacteroid"/>
</dbReference>
<evidence type="ECO:0000259" key="7">
    <source>
        <dbReference type="Pfam" id="PF04542"/>
    </source>
</evidence>
<dbReference type="InterPro" id="IPR007627">
    <property type="entry name" value="RNA_pol_sigma70_r2"/>
</dbReference>
<dbReference type="EMBL" id="RCCK01000012">
    <property type="protein sequence ID" value="RLJ75139.1"/>
    <property type="molecule type" value="Genomic_DNA"/>
</dbReference>
<evidence type="ECO:0000259" key="8">
    <source>
        <dbReference type="Pfam" id="PF08281"/>
    </source>
</evidence>
<dbReference type="InterPro" id="IPR039425">
    <property type="entry name" value="RNA_pol_sigma-70-like"/>
</dbReference>
<organism evidence="9 11">
    <name type="scientific">Pedobacter alluvionis</name>
    <dbReference type="NCBI Taxonomy" id="475253"/>
    <lineage>
        <taxon>Bacteria</taxon>
        <taxon>Pseudomonadati</taxon>
        <taxon>Bacteroidota</taxon>
        <taxon>Sphingobacteriia</taxon>
        <taxon>Sphingobacteriales</taxon>
        <taxon>Sphingobacteriaceae</taxon>
        <taxon>Pedobacter</taxon>
    </lineage>
</organism>
<dbReference type="NCBIfam" id="TIGR02985">
    <property type="entry name" value="Sig70_bacteroi1"/>
    <property type="match status" value="1"/>
</dbReference>
<keyword evidence="4 6" id="KW-0238">DNA-binding</keyword>
<comment type="similarity">
    <text evidence="1 6">Belongs to the sigma-70 factor family. ECF subfamily.</text>
</comment>
<dbReference type="InterPro" id="IPR014284">
    <property type="entry name" value="RNA_pol_sigma-70_dom"/>
</dbReference>
<evidence type="ECO:0000256" key="5">
    <source>
        <dbReference type="ARBA" id="ARBA00023163"/>
    </source>
</evidence>
<evidence type="ECO:0000313" key="11">
    <source>
        <dbReference type="Proteomes" id="UP000273898"/>
    </source>
</evidence>
<feature type="domain" description="RNA polymerase sigma factor 70 region 4 type 2" evidence="8">
    <location>
        <begin position="125"/>
        <end position="172"/>
    </location>
</feature>
<dbReference type="NCBIfam" id="TIGR02937">
    <property type="entry name" value="sigma70-ECF"/>
    <property type="match status" value="1"/>
</dbReference>
<evidence type="ECO:0000313" key="9">
    <source>
        <dbReference type="EMBL" id="RLJ75139.1"/>
    </source>
</evidence>
<dbReference type="Proteomes" id="UP000273898">
    <property type="component" value="Unassembled WGS sequence"/>
</dbReference>
<keyword evidence="2 6" id="KW-0805">Transcription regulation</keyword>
<dbReference type="SUPFAM" id="SSF88946">
    <property type="entry name" value="Sigma2 domain of RNA polymerase sigma factors"/>
    <property type="match status" value="1"/>
</dbReference>
<dbReference type="PROSITE" id="PS01063">
    <property type="entry name" value="SIGMA70_ECF"/>
    <property type="match status" value="1"/>
</dbReference>
<gene>
    <name evidence="9" type="ORF">BCL90_3488</name>
    <name evidence="10" type="ORF">E3V97_18920</name>
</gene>
<dbReference type="InterPro" id="IPR013249">
    <property type="entry name" value="RNA_pol_sigma70_r4_t2"/>
</dbReference>